<dbReference type="GO" id="GO:0005737">
    <property type="term" value="C:cytoplasm"/>
    <property type="evidence" value="ECO:0007669"/>
    <property type="project" value="UniProtKB-SubCell"/>
</dbReference>
<name>F4A2T1_MAHA5</name>
<dbReference type="Gene3D" id="3.40.50.300">
    <property type="entry name" value="P-loop containing nucleotide triphosphate hydrolases"/>
    <property type="match status" value="1"/>
</dbReference>
<comment type="function">
    <text evidence="4">Required for a late step of 50S ribosomal subunit assembly. Has GTPase activity.</text>
</comment>
<feature type="domain" description="CP-type G" evidence="6">
    <location>
        <begin position="11"/>
        <end position="169"/>
    </location>
</feature>
<keyword evidence="4" id="KW-0963">Cytoplasm</keyword>
<dbReference type="SUPFAM" id="SSF52540">
    <property type="entry name" value="P-loop containing nucleoside triphosphate hydrolases"/>
    <property type="match status" value="1"/>
</dbReference>
<comment type="subcellular location">
    <subcellularLocation>
        <location evidence="4">Cytoplasm</location>
    </subcellularLocation>
</comment>
<evidence type="ECO:0000259" key="6">
    <source>
        <dbReference type="PROSITE" id="PS51721"/>
    </source>
</evidence>
<dbReference type="HOGENOM" id="CLU_011106_1_0_9"/>
<comment type="similarity">
    <text evidence="4">Belongs to the TRAFAC class YlqF/YawG GTPase family. MTG1 subfamily.</text>
</comment>
<dbReference type="PROSITE" id="PS51721">
    <property type="entry name" value="G_CP"/>
    <property type="match status" value="1"/>
</dbReference>
<proteinExistence type="inferred from homology"/>
<evidence type="ECO:0000256" key="3">
    <source>
        <dbReference type="ARBA" id="ARBA00023134"/>
    </source>
</evidence>
<gene>
    <name evidence="7" type="ordered locus">Mahau_1063</name>
</gene>
<reference evidence="7 8" key="2">
    <citation type="journal article" date="2011" name="Stand. Genomic Sci.">
        <title>Complete genome sequence of Mahella australiensis type strain (50-1 BON).</title>
        <authorList>
            <person name="Sikorski J."/>
            <person name="Teshima H."/>
            <person name="Nolan M."/>
            <person name="Lucas S."/>
            <person name="Hammon N."/>
            <person name="Deshpande S."/>
            <person name="Cheng J.F."/>
            <person name="Pitluck S."/>
            <person name="Liolios K."/>
            <person name="Pagani I."/>
            <person name="Ivanova N."/>
            <person name="Huntemann M."/>
            <person name="Mavromatis K."/>
            <person name="Ovchinikova G."/>
            <person name="Pati A."/>
            <person name="Tapia R."/>
            <person name="Han C."/>
            <person name="Goodwin L."/>
            <person name="Chen A."/>
            <person name="Palaniappan K."/>
            <person name="Land M."/>
            <person name="Hauser L."/>
            <person name="Ngatchou-Djao O.D."/>
            <person name="Rohde M."/>
            <person name="Pukall R."/>
            <person name="Spring S."/>
            <person name="Abt B."/>
            <person name="Goker M."/>
            <person name="Detter J.C."/>
            <person name="Woyke T."/>
            <person name="Bristow J."/>
            <person name="Markowitz V."/>
            <person name="Hugenholtz P."/>
            <person name="Eisen J.A."/>
            <person name="Kyrpides N.C."/>
            <person name="Klenk H.P."/>
            <person name="Lapidus A."/>
        </authorList>
    </citation>
    <scope>NUCLEOTIDE SEQUENCE [LARGE SCALE GENOMIC DNA]</scope>
    <source>
        <strain evidence="8">DSM 15567 / CIP 107919 / 50-1 BON</strain>
    </source>
</reference>
<dbReference type="Proteomes" id="UP000008457">
    <property type="component" value="Chromosome"/>
</dbReference>
<dbReference type="KEGG" id="mas:Mahau_1063"/>
<feature type="binding site" evidence="5">
    <location>
        <begin position="122"/>
        <end position="127"/>
    </location>
    <ligand>
        <name>GTP</name>
        <dbReference type="ChEBI" id="CHEBI:37565"/>
    </ligand>
</feature>
<dbReference type="PRINTS" id="PR00326">
    <property type="entry name" value="GTP1OBG"/>
</dbReference>
<organism evidence="7 8">
    <name type="scientific">Mahella australiensis (strain DSM 15567 / CIP 107919 / 50-1 BON)</name>
    <dbReference type="NCBI Taxonomy" id="697281"/>
    <lineage>
        <taxon>Bacteria</taxon>
        <taxon>Bacillati</taxon>
        <taxon>Bacillota</taxon>
        <taxon>Clostridia</taxon>
        <taxon>Thermoanaerobacterales</taxon>
        <taxon>Thermoanaerobacterales Family IV. Incertae Sedis</taxon>
        <taxon>Mahella</taxon>
    </lineage>
</organism>
<keyword evidence="2 4" id="KW-0547">Nucleotide-binding</keyword>
<dbReference type="EMBL" id="CP002360">
    <property type="protein sequence ID" value="AEE96261.1"/>
    <property type="molecule type" value="Genomic_DNA"/>
</dbReference>
<dbReference type="InterPro" id="IPR019991">
    <property type="entry name" value="GTP-bd_ribosome_bgen"/>
</dbReference>
<dbReference type="STRING" id="697281.Mahau_1063"/>
<dbReference type="InterPro" id="IPR027417">
    <property type="entry name" value="P-loop_NTPase"/>
</dbReference>
<dbReference type="eggNOG" id="COG1161">
    <property type="taxonomic scope" value="Bacteria"/>
</dbReference>
<evidence type="ECO:0000256" key="5">
    <source>
        <dbReference type="PIRSR" id="PIRSR006230-1"/>
    </source>
</evidence>
<feature type="binding site" evidence="5">
    <location>
        <position position="165"/>
    </location>
    <ligand>
        <name>GTP</name>
        <dbReference type="ChEBI" id="CHEBI:37565"/>
    </ligand>
</feature>
<dbReference type="PANTHER" id="PTHR45782">
    <property type="entry name" value="MITOCHONDRIAL RIBOSOME-ASSOCIATED GTPASE 1"/>
    <property type="match status" value="1"/>
</dbReference>
<dbReference type="CDD" id="cd01856">
    <property type="entry name" value="YlqF"/>
    <property type="match status" value="1"/>
</dbReference>
<dbReference type="Gene3D" id="1.10.1580.10">
    <property type="match status" value="1"/>
</dbReference>
<evidence type="ECO:0000256" key="1">
    <source>
        <dbReference type="ARBA" id="ARBA00014898"/>
    </source>
</evidence>
<dbReference type="InterPro" id="IPR030378">
    <property type="entry name" value="G_CP_dom"/>
</dbReference>
<evidence type="ECO:0000313" key="8">
    <source>
        <dbReference type="Proteomes" id="UP000008457"/>
    </source>
</evidence>
<dbReference type="GO" id="GO:0003924">
    <property type="term" value="F:GTPase activity"/>
    <property type="evidence" value="ECO:0007669"/>
    <property type="project" value="TreeGrafter"/>
</dbReference>
<sequence>MNKSWYPGHMARALEDMKKFIRLVDIVIEVVDSRAPISSRDAVLDKMIGHKARIIVLNKADLADKRAVDTWLKYLKSKDVKAVAINAKSGADISKLKDIMRSVENQHKDRRVKNAMIVGIPNVGKSTILNALAKSRRTQVGARPGITRQVGWFKVDEFQIMDTPGILKPNLKNEIVKLHLACIGAIDDAAVDIEEIAVSLLDILQSRYLDRLSQRYGVSITDKRVNSYELLSAICMNKGWLKSGGEADIHRGAAALIDDFRKGAIGPITLEMPPAEG</sequence>
<evidence type="ECO:0000256" key="4">
    <source>
        <dbReference type="PIRNR" id="PIRNR006230"/>
    </source>
</evidence>
<evidence type="ECO:0000256" key="2">
    <source>
        <dbReference type="ARBA" id="ARBA00022741"/>
    </source>
</evidence>
<dbReference type="PIRSF" id="PIRSF006230">
    <property type="entry name" value="MG442"/>
    <property type="match status" value="1"/>
</dbReference>
<dbReference type="NCBIfam" id="TIGR03596">
    <property type="entry name" value="GTPase_YlqF"/>
    <property type="match status" value="1"/>
</dbReference>
<dbReference type="GO" id="GO:0005525">
    <property type="term" value="F:GTP binding"/>
    <property type="evidence" value="ECO:0007669"/>
    <property type="project" value="UniProtKB-KW"/>
</dbReference>
<protein>
    <recommendedName>
        <fullName evidence="1 4">Ribosome biogenesis GTPase A</fullName>
    </recommendedName>
</protein>
<dbReference type="RefSeq" id="WP_013780691.1">
    <property type="nucleotide sequence ID" value="NC_015520.1"/>
</dbReference>
<accession>F4A2T1</accession>
<evidence type="ECO:0000313" key="7">
    <source>
        <dbReference type="EMBL" id="AEE96261.1"/>
    </source>
</evidence>
<reference evidence="8" key="1">
    <citation type="submission" date="2010-11" db="EMBL/GenBank/DDBJ databases">
        <title>The complete genome of Mahella australiensis DSM 15567.</title>
        <authorList>
            <consortium name="US DOE Joint Genome Institute (JGI-PGF)"/>
            <person name="Lucas S."/>
            <person name="Copeland A."/>
            <person name="Lapidus A."/>
            <person name="Bruce D."/>
            <person name="Goodwin L."/>
            <person name="Pitluck S."/>
            <person name="Kyrpides N."/>
            <person name="Mavromatis K."/>
            <person name="Pagani I."/>
            <person name="Ivanova N."/>
            <person name="Teshima H."/>
            <person name="Brettin T."/>
            <person name="Detter J.C."/>
            <person name="Han C."/>
            <person name="Tapia R."/>
            <person name="Land M."/>
            <person name="Hauser L."/>
            <person name="Markowitz V."/>
            <person name="Cheng J.-F."/>
            <person name="Hugenholtz P."/>
            <person name="Woyke T."/>
            <person name="Wu D."/>
            <person name="Spring S."/>
            <person name="Pukall R."/>
            <person name="Steenblock K."/>
            <person name="Schneider S."/>
            <person name="Klenk H.-P."/>
            <person name="Eisen J.A."/>
        </authorList>
    </citation>
    <scope>NUCLEOTIDE SEQUENCE [LARGE SCALE GENOMIC DNA]</scope>
    <source>
        <strain evidence="8">DSM 15567 / CIP 107919 / 50-1 BON</strain>
    </source>
</reference>
<dbReference type="Pfam" id="PF01926">
    <property type="entry name" value="MMR_HSR1"/>
    <property type="match status" value="1"/>
</dbReference>
<dbReference type="InterPro" id="IPR023179">
    <property type="entry name" value="GTP-bd_ortho_bundle_sf"/>
</dbReference>
<dbReference type="AlphaFoldDB" id="F4A2T1"/>
<dbReference type="InterPro" id="IPR016478">
    <property type="entry name" value="GTPase_MTG1"/>
</dbReference>
<keyword evidence="3 4" id="KW-0342">GTP-binding</keyword>
<dbReference type="OrthoDB" id="9779790at2"/>
<feature type="binding site" evidence="5">
    <location>
        <begin position="58"/>
        <end position="61"/>
    </location>
    <ligand>
        <name>GTP</name>
        <dbReference type="ChEBI" id="CHEBI:37565"/>
    </ligand>
</feature>
<dbReference type="InterPro" id="IPR006073">
    <property type="entry name" value="GTP-bd"/>
</dbReference>
<keyword evidence="8" id="KW-1185">Reference proteome</keyword>
<dbReference type="GO" id="GO:0006412">
    <property type="term" value="P:translation"/>
    <property type="evidence" value="ECO:0007669"/>
    <property type="project" value="TreeGrafter"/>
</dbReference>
<dbReference type="PANTHER" id="PTHR45782:SF4">
    <property type="entry name" value="MITOCHONDRIAL RIBOSOME-ASSOCIATED GTPASE 1"/>
    <property type="match status" value="1"/>
</dbReference>